<sequence>MIKAQHRETRFASDESEIALSLPFRLNFGLIGSMTSAVLLGVMILALLSPENGLPKVRQVQEIKRKLEIDIQLLDAENERLRHDIQAMKHDPFQQEKIAREELNMALPGEIVYKFTE</sequence>
<evidence type="ECO:0000256" key="1">
    <source>
        <dbReference type="ARBA" id="ARBA00022475"/>
    </source>
</evidence>
<organism evidence="9 10">
    <name type="scientific">candidate division KSB3 bacterium</name>
    <dbReference type="NCBI Taxonomy" id="2044937"/>
    <lineage>
        <taxon>Bacteria</taxon>
        <taxon>candidate division KSB3</taxon>
    </lineage>
</organism>
<evidence type="ECO:0000256" key="4">
    <source>
        <dbReference type="ARBA" id="ARBA00022989"/>
    </source>
</evidence>
<keyword evidence="5 8" id="KW-0472">Membrane</keyword>
<keyword evidence="4 8" id="KW-1133">Transmembrane helix</keyword>
<dbReference type="GO" id="GO:0043093">
    <property type="term" value="P:FtsZ-dependent cytokinesis"/>
    <property type="evidence" value="ECO:0007669"/>
    <property type="project" value="TreeGrafter"/>
</dbReference>
<dbReference type="Proteomes" id="UP000229740">
    <property type="component" value="Unassembled WGS sequence"/>
</dbReference>
<evidence type="ECO:0000256" key="3">
    <source>
        <dbReference type="ARBA" id="ARBA00022692"/>
    </source>
</evidence>
<evidence type="ECO:0000256" key="6">
    <source>
        <dbReference type="ARBA" id="ARBA00023306"/>
    </source>
</evidence>
<evidence type="ECO:0000313" key="10">
    <source>
        <dbReference type="Proteomes" id="UP000229740"/>
    </source>
</evidence>
<proteinExistence type="predicted"/>
<keyword evidence="3 8" id="KW-0812">Transmembrane</keyword>
<dbReference type="Pfam" id="PF04977">
    <property type="entry name" value="DivIC"/>
    <property type="match status" value="1"/>
</dbReference>
<evidence type="ECO:0000256" key="2">
    <source>
        <dbReference type="ARBA" id="ARBA00022618"/>
    </source>
</evidence>
<evidence type="ECO:0000313" key="9">
    <source>
        <dbReference type="EMBL" id="PID55881.1"/>
    </source>
</evidence>
<dbReference type="GO" id="GO:0030428">
    <property type="term" value="C:cell septum"/>
    <property type="evidence" value="ECO:0007669"/>
    <property type="project" value="TreeGrafter"/>
</dbReference>
<gene>
    <name evidence="9" type="ORF">CSB45_13755</name>
</gene>
<evidence type="ECO:0000256" key="7">
    <source>
        <dbReference type="SAM" id="Coils"/>
    </source>
</evidence>
<feature type="coiled-coil region" evidence="7">
    <location>
        <begin position="57"/>
        <end position="91"/>
    </location>
</feature>
<accession>A0A2G6E2A4</accession>
<dbReference type="PANTHER" id="PTHR37485">
    <property type="entry name" value="CELL DIVISION PROTEIN FTSB"/>
    <property type="match status" value="1"/>
</dbReference>
<evidence type="ECO:0000256" key="5">
    <source>
        <dbReference type="ARBA" id="ARBA00023136"/>
    </source>
</evidence>
<keyword evidence="6" id="KW-0131">Cell cycle</keyword>
<evidence type="ECO:0000256" key="8">
    <source>
        <dbReference type="SAM" id="Phobius"/>
    </source>
</evidence>
<protein>
    <recommendedName>
        <fullName evidence="11">Septum formation initiator</fullName>
    </recommendedName>
</protein>
<dbReference type="EMBL" id="PDPS01000041">
    <property type="protein sequence ID" value="PID55881.1"/>
    <property type="molecule type" value="Genomic_DNA"/>
</dbReference>
<comment type="caution">
    <text evidence="9">The sequence shown here is derived from an EMBL/GenBank/DDBJ whole genome shotgun (WGS) entry which is preliminary data.</text>
</comment>
<reference evidence="9 10" key="1">
    <citation type="submission" date="2017-10" db="EMBL/GenBank/DDBJ databases">
        <title>Novel microbial diversity and functional potential in the marine mammal oral microbiome.</title>
        <authorList>
            <person name="Dudek N.K."/>
            <person name="Sun C.L."/>
            <person name="Burstein D."/>
            <person name="Kantor R.S."/>
            <person name="Aliaga Goltsman D.S."/>
            <person name="Bik E.M."/>
            <person name="Thomas B.C."/>
            <person name="Banfield J.F."/>
            <person name="Relman D.A."/>
        </authorList>
    </citation>
    <scope>NUCLEOTIDE SEQUENCE [LARGE SCALE GENOMIC DNA]</scope>
    <source>
        <strain evidence="9">DOLZORAL124_49_17</strain>
    </source>
</reference>
<keyword evidence="1" id="KW-1003">Cell membrane</keyword>
<dbReference type="AlphaFoldDB" id="A0A2G6E2A4"/>
<keyword evidence="7" id="KW-0175">Coiled coil</keyword>
<evidence type="ECO:0008006" key="11">
    <source>
        <dbReference type="Google" id="ProtNLM"/>
    </source>
</evidence>
<dbReference type="InterPro" id="IPR023081">
    <property type="entry name" value="Cell_div_FtsB"/>
</dbReference>
<feature type="transmembrane region" description="Helical" evidence="8">
    <location>
        <begin position="28"/>
        <end position="48"/>
    </location>
</feature>
<keyword evidence="2" id="KW-0132">Cell division</keyword>
<name>A0A2G6E2A4_9BACT</name>
<dbReference type="InterPro" id="IPR007060">
    <property type="entry name" value="FtsL/DivIC"/>
</dbReference>
<dbReference type="PANTHER" id="PTHR37485:SF1">
    <property type="entry name" value="CELL DIVISION PROTEIN FTSB"/>
    <property type="match status" value="1"/>
</dbReference>